<dbReference type="Proteomes" id="UP001470230">
    <property type="component" value="Unassembled WGS sequence"/>
</dbReference>
<feature type="compositionally biased region" description="Pro residues" evidence="3">
    <location>
        <begin position="238"/>
        <end position="254"/>
    </location>
</feature>
<feature type="region of interest" description="Disordered" evidence="3">
    <location>
        <begin position="22"/>
        <end position="42"/>
    </location>
</feature>
<dbReference type="EMBL" id="JAPFFF010000001">
    <property type="protein sequence ID" value="KAK8898555.1"/>
    <property type="molecule type" value="Genomic_DNA"/>
</dbReference>
<keyword evidence="1 2" id="KW-0694">RNA-binding</keyword>
<sequence length="355" mass="39804">MAGIPPAYPQYSQPIPPAQPYQQYLQQYPPPPPPPQQYGLYPPKPQMPIRTKILYRYPPKPSNSIYIKNIPYDLTNEEFLNIYSKFGEIASSTNRIKGRGMAFITYYNIHSAIDAIEQMKSVKVHDRIPTTTFAFKAPPYSGIDPKMTSTIVEVQPIQPASQVLTQDQVSQVLSNFGQIYQINEVGPNHITVQFCDMRDAKKAAESGTNIEINGIKCKVELYVEPTGDAIIQPILPPQQYPQQRVPPGPPPPSQIPISQQIPPPPPPSYQQMPPPSYQQPPPPPPQQIQQMPIPPPPQYSQQIQMPQYGTPQQMQPYQYGSIPPPPPPSQPNQPAQNNSPQNTPYQTPMLSSIMK</sequence>
<feature type="compositionally biased region" description="Pro residues" evidence="3">
    <location>
        <begin position="322"/>
        <end position="331"/>
    </location>
</feature>
<accession>A0ABR2L5C0</accession>
<dbReference type="CDD" id="cd00590">
    <property type="entry name" value="RRM_SF"/>
    <property type="match status" value="1"/>
</dbReference>
<reference evidence="5 6" key="1">
    <citation type="submission" date="2024-04" db="EMBL/GenBank/DDBJ databases">
        <title>Tritrichomonas musculus Genome.</title>
        <authorList>
            <person name="Alves-Ferreira E."/>
            <person name="Grigg M."/>
            <person name="Lorenzi H."/>
            <person name="Galac M."/>
        </authorList>
    </citation>
    <scope>NUCLEOTIDE SEQUENCE [LARGE SCALE GENOMIC DNA]</scope>
    <source>
        <strain evidence="5 6">EAF2021</strain>
    </source>
</reference>
<dbReference type="InterPro" id="IPR035979">
    <property type="entry name" value="RBD_domain_sf"/>
</dbReference>
<evidence type="ECO:0000256" key="3">
    <source>
        <dbReference type="SAM" id="MobiDB-lite"/>
    </source>
</evidence>
<dbReference type="SUPFAM" id="SSF54928">
    <property type="entry name" value="RNA-binding domain, RBD"/>
    <property type="match status" value="1"/>
</dbReference>
<feature type="compositionally biased region" description="Low complexity" evidence="3">
    <location>
        <begin position="332"/>
        <end position="344"/>
    </location>
</feature>
<dbReference type="Gene3D" id="3.30.70.330">
    <property type="match status" value="1"/>
</dbReference>
<feature type="compositionally biased region" description="Pro residues" evidence="3">
    <location>
        <begin position="28"/>
        <end position="42"/>
    </location>
</feature>
<gene>
    <name evidence="5" type="ORF">M9Y10_000847</name>
</gene>
<feature type="region of interest" description="Disordered" evidence="3">
    <location>
        <begin position="238"/>
        <end position="355"/>
    </location>
</feature>
<feature type="compositionally biased region" description="Polar residues" evidence="3">
    <location>
        <begin position="309"/>
        <end position="318"/>
    </location>
</feature>
<evidence type="ECO:0000313" key="5">
    <source>
        <dbReference type="EMBL" id="KAK8898555.1"/>
    </source>
</evidence>
<dbReference type="PANTHER" id="PTHR48027">
    <property type="entry name" value="HETEROGENEOUS NUCLEAR RIBONUCLEOPROTEIN 87F-RELATED"/>
    <property type="match status" value="1"/>
</dbReference>
<keyword evidence="6" id="KW-1185">Reference proteome</keyword>
<evidence type="ECO:0000313" key="6">
    <source>
        <dbReference type="Proteomes" id="UP001470230"/>
    </source>
</evidence>
<name>A0ABR2L5C0_9EUKA</name>
<dbReference type="PROSITE" id="PS50102">
    <property type="entry name" value="RRM"/>
    <property type="match status" value="1"/>
</dbReference>
<feature type="compositionally biased region" description="Pro residues" evidence="3">
    <location>
        <begin position="261"/>
        <end position="298"/>
    </location>
</feature>
<dbReference type="SMART" id="SM00360">
    <property type="entry name" value="RRM"/>
    <property type="match status" value="2"/>
</dbReference>
<comment type="caution">
    <text evidence="5">The sequence shown here is derived from an EMBL/GenBank/DDBJ whole genome shotgun (WGS) entry which is preliminary data.</text>
</comment>
<evidence type="ECO:0000256" key="1">
    <source>
        <dbReference type="ARBA" id="ARBA00022884"/>
    </source>
</evidence>
<feature type="domain" description="RRM" evidence="4">
    <location>
        <begin position="63"/>
        <end position="136"/>
    </location>
</feature>
<evidence type="ECO:0000256" key="2">
    <source>
        <dbReference type="PROSITE-ProRule" id="PRU00176"/>
    </source>
</evidence>
<dbReference type="InterPro" id="IPR000504">
    <property type="entry name" value="RRM_dom"/>
</dbReference>
<protein>
    <recommendedName>
        <fullName evidence="4">RRM domain-containing protein</fullName>
    </recommendedName>
</protein>
<proteinExistence type="predicted"/>
<organism evidence="5 6">
    <name type="scientific">Tritrichomonas musculus</name>
    <dbReference type="NCBI Taxonomy" id="1915356"/>
    <lineage>
        <taxon>Eukaryota</taxon>
        <taxon>Metamonada</taxon>
        <taxon>Parabasalia</taxon>
        <taxon>Tritrichomonadida</taxon>
        <taxon>Tritrichomonadidae</taxon>
        <taxon>Tritrichomonas</taxon>
    </lineage>
</organism>
<dbReference type="InterPro" id="IPR012677">
    <property type="entry name" value="Nucleotide-bd_a/b_plait_sf"/>
</dbReference>
<feature type="compositionally biased region" description="Polar residues" evidence="3">
    <location>
        <begin position="345"/>
        <end position="355"/>
    </location>
</feature>
<dbReference type="InterPro" id="IPR052462">
    <property type="entry name" value="SLIRP/GR-RBP-like"/>
</dbReference>
<evidence type="ECO:0000259" key="4">
    <source>
        <dbReference type="PROSITE" id="PS50102"/>
    </source>
</evidence>
<dbReference type="Pfam" id="PF00076">
    <property type="entry name" value="RRM_1"/>
    <property type="match status" value="1"/>
</dbReference>
<feature type="compositionally biased region" description="Low complexity" evidence="3">
    <location>
        <begin position="299"/>
        <end position="308"/>
    </location>
</feature>